<proteinExistence type="inferred from homology"/>
<dbReference type="Proteomes" id="UP000006833">
    <property type="component" value="Chromosome"/>
</dbReference>
<dbReference type="RefSeq" id="WP_012178529.1">
    <property type="nucleotide sequence ID" value="NC_009952.1"/>
</dbReference>
<feature type="transmembrane region" description="Helical" evidence="8">
    <location>
        <begin position="79"/>
        <end position="98"/>
    </location>
</feature>
<keyword evidence="10" id="KW-1185">Reference proteome</keyword>
<dbReference type="AlphaFoldDB" id="A8LN86"/>
<keyword evidence="7 8" id="KW-0472">Membrane</keyword>
<feature type="transmembrane region" description="Helical" evidence="8">
    <location>
        <begin position="133"/>
        <end position="160"/>
    </location>
</feature>
<feature type="transmembrane region" description="Helical" evidence="8">
    <location>
        <begin position="229"/>
        <end position="248"/>
    </location>
</feature>
<protein>
    <recommendedName>
        <fullName evidence="8">Probable membrane transporter protein</fullName>
    </recommendedName>
</protein>
<comment type="similarity">
    <text evidence="2 8">Belongs to the 4-toluene sulfonate uptake permease (TSUP) (TC 2.A.102) family.</text>
</comment>
<dbReference type="eggNOG" id="COG0730">
    <property type="taxonomic scope" value="Bacteria"/>
</dbReference>
<keyword evidence="6 8" id="KW-1133">Transmembrane helix</keyword>
<dbReference type="PANTHER" id="PTHR30269:SF37">
    <property type="entry name" value="MEMBRANE TRANSPORTER PROTEIN"/>
    <property type="match status" value="1"/>
</dbReference>
<evidence type="ECO:0000313" key="10">
    <source>
        <dbReference type="Proteomes" id="UP000006833"/>
    </source>
</evidence>
<keyword evidence="3" id="KW-0813">Transport</keyword>
<name>A8LN86_DINSH</name>
<feature type="transmembrane region" description="Helical" evidence="8">
    <location>
        <begin position="105"/>
        <end position="127"/>
    </location>
</feature>
<keyword evidence="4 8" id="KW-1003">Cell membrane</keyword>
<feature type="transmembrane region" description="Helical" evidence="8">
    <location>
        <begin position="14"/>
        <end position="39"/>
    </location>
</feature>
<accession>A8LN86</accession>
<evidence type="ECO:0000256" key="2">
    <source>
        <dbReference type="ARBA" id="ARBA00009142"/>
    </source>
</evidence>
<dbReference type="OrthoDB" id="9795324at2"/>
<evidence type="ECO:0000313" key="9">
    <source>
        <dbReference type="EMBL" id="ABV93599.1"/>
    </source>
</evidence>
<keyword evidence="5 8" id="KW-0812">Transmembrane</keyword>
<dbReference type="InterPro" id="IPR052017">
    <property type="entry name" value="TSUP"/>
</dbReference>
<dbReference type="PANTHER" id="PTHR30269">
    <property type="entry name" value="TRANSMEMBRANE PROTEIN YFCA"/>
    <property type="match status" value="1"/>
</dbReference>
<sequence>MPDLLLAGWEIPGLGWIMAISVLAGLVYGFAGFGSALIFMPLATLFLAPPLAVGAFSLSSLASLVTLVPDALRVADLRATGVMLATALLALFPGVWLLTSLPVMWLEWAVSLTVLGTLVALIAGWRYTRPPGVPAWIGVGAGVGVIGGATGLNGPVVVLFQLGGQDSAVRSRANTVIVLTFSSLAMLPVMALQGAMPAGAISLGLWLVPAYAVGTLIGRALFTPARGRLYRTVAYVIIGAAGLLGLPISF</sequence>
<dbReference type="GO" id="GO:0005886">
    <property type="term" value="C:plasma membrane"/>
    <property type="evidence" value="ECO:0007669"/>
    <property type="project" value="UniProtKB-SubCell"/>
</dbReference>
<evidence type="ECO:0000256" key="5">
    <source>
        <dbReference type="ARBA" id="ARBA00022692"/>
    </source>
</evidence>
<feature type="transmembrane region" description="Helical" evidence="8">
    <location>
        <begin position="203"/>
        <end position="222"/>
    </location>
</feature>
<feature type="transmembrane region" description="Helical" evidence="8">
    <location>
        <begin position="46"/>
        <end position="67"/>
    </location>
</feature>
<feature type="transmembrane region" description="Helical" evidence="8">
    <location>
        <begin position="172"/>
        <end position="191"/>
    </location>
</feature>
<evidence type="ECO:0000256" key="6">
    <source>
        <dbReference type="ARBA" id="ARBA00022989"/>
    </source>
</evidence>
<dbReference type="Pfam" id="PF01925">
    <property type="entry name" value="TauE"/>
    <property type="match status" value="1"/>
</dbReference>
<dbReference type="STRING" id="398580.Dshi_1857"/>
<evidence type="ECO:0000256" key="3">
    <source>
        <dbReference type="ARBA" id="ARBA00022448"/>
    </source>
</evidence>
<organism evidence="9 10">
    <name type="scientific">Dinoroseobacter shibae (strain DSM 16493 / NCIMB 14021 / DFL 12)</name>
    <dbReference type="NCBI Taxonomy" id="398580"/>
    <lineage>
        <taxon>Bacteria</taxon>
        <taxon>Pseudomonadati</taxon>
        <taxon>Pseudomonadota</taxon>
        <taxon>Alphaproteobacteria</taxon>
        <taxon>Rhodobacterales</taxon>
        <taxon>Roseobacteraceae</taxon>
        <taxon>Dinoroseobacter</taxon>
    </lineage>
</organism>
<dbReference type="EMBL" id="CP000830">
    <property type="protein sequence ID" value="ABV93599.1"/>
    <property type="molecule type" value="Genomic_DNA"/>
</dbReference>
<evidence type="ECO:0000256" key="4">
    <source>
        <dbReference type="ARBA" id="ARBA00022475"/>
    </source>
</evidence>
<evidence type="ECO:0000256" key="7">
    <source>
        <dbReference type="ARBA" id="ARBA00023136"/>
    </source>
</evidence>
<dbReference type="KEGG" id="dsh:Dshi_1857"/>
<evidence type="ECO:0000256" key="1">
    <source>
        <dbReference type="ARBA" id="ARBA00004651"/>
    </source>
</evidence>
<evidence type="ECO:0000256" key="8">
    <source>
        <dbReference type="RuleBase" id="RU363041"/>
    </source>
</evidence>
<dbReference type="InterPro" id="IPR002781">
    <property type="entry name" value="TM_pro_TauE-like"/>
</dbReference>
<dbReference type="HOGENOM" id="CLU_054750_1_0_5"/>
<comment type="subcellular location">
    <subcellularLocation>
        <location evidence="1 8">Cell membrane</location>
        <topology evidence="1 8">Multi-pass membrane protein</topology>
    </subcellularLocation>
</comment>
<gene>
    <name evidence="9" type="ordered locus">Dshi_1857</name>
</gene>
<reference evidence="10" key="1">
    <citation type="journal article" date="2010" name="ISME J.">
        <title>The complete genome sequence of the algal symbiont Dinoroseobacter shibae: a hitchhiker's guide to life in the sea.</title>
        <authorList>
            <person name="Wagner-Dobler I."/>
            <person name="Ballhausen B."/>
            <person name="Berger M."/>
            <person name="Brinkhoff T."/>
            <person name="Buchholz I."/>
            <person name="Bunk B."/>
            <person name="Cypionka H."/>
            <person name="Daniel R."/>
            <person name="Drepper T."/>
            <person name="Gerdts G."/>
            <person name="Hahnke S."/>
            <person name="Han C."/>
            <person name="Jahn D."/>
            <person name="Kalhoefer D."/>
            <person name="Kiss H."/>
            <person name="Klenk H.P."/>
            <person name="Kyrpides N."/>
            <person name="Liebl W."/>
            <person name="Liesegang H."/>
            <person name="Meincke L."/>
            <person name="Pati A."/>
            <person name="Petersen J."/>
            <person name="Piekarski T."/>
            <person name="Pommerenke C."/>
            <person name="Pradella S."/>
            <person name="Pukall R."/>
            <person name="Rabus R."/>
            <person name="Stackebrandt E."/>
            <person name="Thole S."/>
            <person name="Thompson L."/>
            <person name="Tielen P."/>
            <person name="Tomasch J."/>
            <person name="von Jan M."/>
            <person name="Wanphrut N."/>
            <person name="Wichels A."/>
            <person name="Zech H."/>
            <person name="Simon M."/>
        </authorList>
    </citation>
    <scope>NUCLEOTIDE SEQUENCE [LARGE SCALE GENOMIC DNA]</scope>
    <source>
        <strain evidence="10">DSM 16493 / NCIMB 14021 / DFL 12</strain>
    </source>
</reference>